<dbReference type="AlphaFoldDB" id="D8SNY9"/>
<dbReference type="Gene3D" id="2.120.10.80">
    <property type="entry name" value="Kelch-type beta propeller"/>
    <property type="match status" value="1"/>
</dbReference>
<keyword evidence="4" id="KW-1185">Reference proteome</keyword>
<proteinExistence type="predicted"/>
<dbReference type="PROSITE" id="PS50181">
    <property type="entry name" value="FBOX"/>
    <property type="match status" value="1"/>
</dbReference>
<dbReference type="KEGG" id="smo:SELMODRAFT_424145"/>
<accession>D8SNY9</accession>
<gene>
    <name evidence="3" type="ORF">SELMODRAFT_424145</name>
</gene>
<dbReference type="PANTHER" id="PTHR47712">
    <property type="entry name" value="OS09G0555300 PROTEIN"/>
    <property type="match status" value="1"/>
</dbReference>
<evidence type="ECO:0000313" key="4">
    <source>
        <dbReference type="Proteomes" id="UP000001514"/>
    </source>
</evidence>
<dbReference type="SMART" id="SM00256">
    <property type="entry name" value="FBOX"/>
    <property type="match status" value="1"/>
</dbReference>
<reference evidence="3 4" key="1">
    <citation type="journal article" date="2011" name="Science">
        <title>The Selaginella genome identifies genetic changes associated with the evolution of vascular plants.</title>
        <authorList>
            <person name="Banks J.A."/>
            <person name="Nishiyama T."/>
            <person name="Hasebe M."/>
            <person name="Bowman J.L."/>
            <person name="Gribskov M."/>
            <person name="dePamphilis C."/>
            <person name="Albert V.A."/>
            <person name="Aono N."/>
            <person name="Aoyama T."/>
            <person name="Ambrose B.A."/>
            <person name="Ashton N.W."/>
            <person name="Axtell M.J."/>
            <person name="Barker E."/>
            <person name="Barker M.S."/>
            <person name="Bennetzen J.L."/>
            <person name="Bonawitz N.D."/>
            <person name="Chapple C."/>
            <person name="Cheng C."/>
            <person name="Correa L.G."/>
            <person name="Dacre M."/>
            <person name="DeBarry J."/>
            <person name="Dreyer I."/>
            <person name="Elias M."/>
            <person name="Engstrom E.M."/>
            <person name="Estelle M."/>
            <person name="Feng L."/>
            <person name="Finet C."/>
            <person name="Floyd S.K."/>
            <person name="Frommer W.B."/>
            <person name="Fujita T."/>
            <person name="Gramzow L."/>
            <person name="Gutensohn M."/>
            <person name="Harholt J."/>
            <person name="Hattori M."/>
            <person name="Heyl A."/>
            <person name="Hirai T."/>
            <person name="Hiwatashi Y."/>
            <person name="Ishikawa M."/>
            <person name="Iwata M."/>
            <person name="Karol K.G."/>
            <person name="Koehler B."/>
            <person name="Kolukisaoglu U."/>
            <person name="Kubo M."/>
            <person name="Kurata T."/>
            <person name="Lalonde S."/>
            <person name="Li K."/>
            <person name="Li Y."/>
            <person name="Litt A."/>
            <person name="Lyons E."/>
            <person name="Manning G."/>
            <person name="Maruyama T."/>
            <person name="Michael T.P."/>
            <person name="Mikami K."/>
            <person name="Miyazaki S."/>
            <person name="Morinaga S."/>
            <person name="Murata T."/>
            <person name="Mueller-Roeber B."/>
            <person name="Nelson D.R."/>
            <person name="Obara M."/>
            <person name="Oguri Y."/>
            <person name="Olmstead R.G."/>
            <person name="Onodera N."/>
            <person name="Petersen B.L."/>
            <person name="Pils B."/>
            <person name="Prigge M."/>
            <person name="Rensing S.A."/>
            <person name="Riano-Pachon D.M."/>
            <person name="Roberts A.W."/>
            <person name="Sato Y."/>
            <person name="Scheller H.V."/>
            <person name="Schulz B."/>
            <person name="Schulz C."/>
            <person name="Shakirov E.V."/>
            <person name="Shibagaki N."/>
            <person name="Shinohara N."/>
            <person name="Shippen D.E."/>
            <person name="Soerensen I."/>
            <person name="Sotooka R."/>
            <person name="Sugimoto N."/>
            <person name="Sugita M."/>
            <person name="Sumikawa N."/>
            <person name="Tanurdzic M."/>
            <person name="Theissen G."/>
            <person name="Ulvskov P."/>
            <person name="Wakazuki S."/>
            <person name="Weng J.K."/>
            <person name="Willats W.W."/>
            <person name="Wipf D."/>
            <person name="Wolf P.G."/>
            <person name="Yang L."/>
            <person name="Zimmer A.D."/>
            <person name="Zhu Q."/>
            <person name="Mitros T."/>
            <person name="Hellsten U."/>
            <person name="Loque D."/>
            <person name="Otillar R."/>
            <person name="Salamov A."/>
            <person name="Schmutz J."/>
            <person name="Shapiro H."/>
            <person name="Lindquist E."/>
            <person name="Lucas S."/>
            <person name="Rokhsar D."/>
            <person name="Grigoriev I.V."/>
        </authorList>
    </citation>
    <scope>NUCLEOTIDE SEQUENCE [LARGE SCALE GENOMIC DNA]</scope>
</reference>
<dbReference type="InParanoid" id="D8SNY9"/>
<evidence type="ECO:0000259" key="2">
    <source>
        <dbReference type="PROSITE" id="PS50181"/>
    </source>
</evidence>
<dbReference type="HOGENOM" id="CLU_535764_0_0_1"/>
<feature type="compositionally biased region" description="Low complexity" evidence="1">
    <location>
        <begin position="419"/>
        <end position="432"/>
    </location>
</feature>
<dbReference type="Pfam" id="PF00646">
    <property type="entry name" value="F-box"/>
    <property type="match status" value="1"/>
</dbReference>
<feature type="domain" description="F-box" evidence="2">
    <location>
        <begin position="183"/>
        <end position="228"/>
    </location>
</feature>
<evidence type="ECO:0000313" key="3">
    <source>
        <dbReference type="EMBL" id="EFJ13879.1"/>
    </source>
</evidence>
<dbReference type="CDD" id="cd22157">
    <property type="entry name" value="F-box_AtFBW1-like"/>
    <property type="match status" value="1"/>
</dbReference>
<dbReference type="InterPro" id="IPR036047">
    <property type="entry name" value="F-box-like_dom_sf"/>
</dbReference>
<dbReference type="SUPFAM" id="SSF117281">
    <property type="entry name" value="Kelch motif"/>
    <property type="match status" value="1"/>
</dbReference>
<protein>
    <recommendedName>
        <fullName evidence="2">F-box domain-containing protein</fullName>
    </recommendedName>
</protein>
<organism evidence="4">
    <name type="scientific">Selaginella moellendorffii</name>
    <name type="common">Spikemoss</name>
    <dbReference type="NCBI Taxonomy" id="88036"/>
    <lineage>
        <taxon>Eukaryota</taxon>
        <taxon>Viridiplantae</taxon>
        <taxon>Streptophyta</taxon>
        <taxon>Embryophyta</taxon>
        <taxon>Tracheophyta</taxon>
        <taxon>Lycopodiopsida</taxon>
        <taxon>Selaginellales</taxon>
        <taxon>Selaginellaceae</taxon>
        <taxon>Selaginella</taxon>
    </lineage>
</organism>
<dbReference type="Proteomes" id="UP000001514">
    <property type="component" value="Unassembled WGS sequence"/>
</dbReference>
<feature type="region of interest" description="Disordered" evidence="1">
    <location>
        <begin position="1"/>
        <end position="34"/>
    </location>
</feature>
<name>D8SNY9_SELML</name>
<evidence type="ECO:0000256" key="1">
    <source>
        <dbReference type="SAM" id="MobiDB-lite"/>
    </source>
</evidence>
<dbReference type="Gramene" id="EFJ13879">
    <property type="protein sequence ID" value="EFJ13879"/>
    <property type="gene ID" value="SELMODRAFT_424145"/>
</dbReference>
<feature type="region of interest" description="Disordered" evidence="1">
    <location>
        <begin position="110"/>
        <end position="132"/>
    </location>
</feature>
<dbReference type="PANTHER" id="PTHR47712:SF1">
    <property type="entry name" value="OS09G0555300 PROTEIN"/>
    <property type="match status" value="1"/>
</dbReference>
<feature type="region of interest" description="Disordered" evidence="1">
    <location>
        <begin position="359"/>
        <end position="399"/>
    </location>
</feature>
<dbReference type="SUPFAM" id="SSF81383">
    <property type="entry name" value="F-box domain"/>
    <property type="match status" value="1"/>
</dbReference>
<dbReference type="InterPro" id="IPR015915">
    <property type="entry name" value="Kelch-typ_b-propeller"/>
</dbReference>
<dbReference type="EMBL" id="GL377630">
    <property type="protein sequence ID" value="EFJ13879.1"/>
    <property type="molecule type" value="Genomic_DNA"/>
</dbReference>
<dbReference type="InterPro" id="IPR001810">
    <property type="entry name" value="F-box_dom"/>
</dbReference>
<feature type="region of interest" description="Disordered" evidence="1">
    <location>
        <begin position="418"/>
        <end position="439"/>
    </location>
</feature>
<sequence>MAGHESRRGGSIGLRRSSSAHHHRAGDAAGPHKLLRTVSQRLRRLISGEIVPSVNHGSGRLFFGRDFDDDRPGAARIIHQEQAIIDHHTGKSRPGFFLNFSPGERFPGRTLQEQEEEEAELPEEPTSRCFSRMRSSRREKLLASSLDPSGSARNLCRGCFGSTIPPEELPDSSMFGQDDGHQQQHSIVLPDDVLEMCLARLPFDSLVRARAVCKKWSSLTRSSHFLQLRDRMGSPRPWLFVLGLSRDGVSLGQIQALDPTLDRWRSIRADALAGRLLYSVASSGSKLFVVGGCSARASSDREKGGFLKTHRSVLVLDAFTGQWSKAGIGMKSARTTPVVGVFEMTQGIKLKLFAAPEKKTTTTTTTTTNHRRIARKRSAEIGVFRGSSSTGPGGGSSFMDQISARRWQRSYSFRELTTSLGSSSSSSKPSGSSGSGSGSSSAFGLIVIGGEDERNQTLSSGEVLDFVTVCQFAGSRRKRASWDRASKQRMGQDVDSSSCLTKAAVIVQL</sequence>
<feature type="compositionally biased region" description="Acidic residues" evidence="1">
    <location>
        <begin position="113"/>
        <end position="123"/>
    </location>
</feature>
<dbReference type="eggNOG" id="ENOG502QQKY">
    <property type="taxonomic scope" value="Eukaryota"/>
</dbReference>